<evidence type="ECO:0000313" key="2">
    <source>
        <dbReference type="Proteomes" id="UP000816034"/>
    </source>
</evidence>
<dbReference type="InterPro" id="IPR029063">
    <property type="entry name" value="SAM-dependent_MTases_sf"/>
</dbReference>
<dbReference type="SUPFAM" id="SSF53335">
    <property type="entry name" value="S-adenosyl-L-methionine-dependent methyltransferases"/>
    <property type="match status" value="1"/>
</dbReference>
<name>A0AA88KUR1_NAELO</name>
<dbReference type="EMBL" id="PYSW02000007">
    <property type="protein sequence ID" value="KAG2389367.1"/>
    <property type="molecule type" value="Genomic_DNA"/>
</dbReference>
<dbReference type="Gene3D" id="3.40.50.150">
    <property type="entry name" value="Vaccinia Virus protein VP39"/>
    <property type="match status" value="1"/>
</dbReference>
<dbReference type="AlphaFoldDB" id="A0AA88KUR1"/>
<dbReference type="Proteomes" id="UP000816034">
    <property type="component" value="Unassembled WGS sequence"/>
</dbReference>
<protein>
    <recommendedName>
        <fullName evidence="3">Methyltransferase domain-containing protein</fullName>
    </recommendedName>
</protein>
<proteinExistence type="predicted"/>
<organism evidence="1 2">
    <name type="scientific">Naegleria lovaniensis</name>
    <name type="common">Amoeba</name>
    <dbReference type="NCBI Taxonomy" id="51637"/>
    <lineage>
        <taxon>Eukaryota</taxon>
        <taxon>Discoba</taxon>
        <taxon>Heterolobosea</taxon>
        <taxon>Tetramitia</taxon>
        <taxon>Eutetramitia</taxon>
        <taxon>Vahlkampfiidae</taxon>
        <taxon>Naegleria</taxon>
    </lineage>
</organism>
<accession>A0AA88KUR1</accession>
<dbReference type="CDD" id="cd02440">
    <property type="entry name" value="AdoMet_MTases"/>
    <property type="match status" value="1"/>
</dbReference>
<dbReference type="RefSeq" id="XP_044553359.1">
    <property type="nucleotide sequence ID" value="XM_044689857.1"/>
</dbReference>
<sequence length="308" mass="35351">MAQKHLNNDHLVGQDDFYANVFKQFLACSKPQSCLPEYVSTHVDKLVHDSSLNHDTNAPLRVLSVGCGHGARDVHVLKAIHEQRPHIQFDYVGVDINSVLVQEAQQVFCSQHVRGYVSECQFVVAPIEDYLERLNPSSEHGTFDLILMLHCLYYIPHRKHVLAQCVDHLSPNGKLMILHQSPAGINNFQNLCNPLFEGRKCTRNLQFNSMQVEHLLNDLEVPYSMDIVNATLNVSNCFVNPHDTTMEQAYRKGLQLLSFMLERDMREESEEVKQQVLDLLSRVSVKKHHTGEYWLFHPQVFLVVSKKL</sequence>
<dbReference type="GeneID" id="68106380"/>
<keyword evidence="2" id="KW-1185">Reference proteome</keyword>
<dbReference type="Pfam" id="PF13489">
    <property type="entry name" value="Methyltransf_23"/>
    <property type="match status" value="1"/>
</dbReference>
<evidence type="ECO:0008006" key="3">
    <source>
        <dbReference type="Google" id="ProtNLM"/>
    </source>
</evidence>
<evidence type="ECO:0000313" key="1">
    <source>
        <dbReference type="EMBL" id="KAG2389367.1"/>
    </source>
</evidence>
<reference evidence="1 2" key="1">
    <citation type="journal article" date="2018" name="BMC Genomics">
        <title>The genome of Naegleria lovaniensis, the basis for a comparative approach to unravel pathogenicity factors of the human pathogenic amoeba N. fowleri.</title>
        <authorList>
            <person name="Liechti N."/>
            <person name="Schurch N."/>
            <person name="Bruggmann R."/>
            <person name="Wittwer M."/>
        </authorList>
    </citation>
    <scope>NUCLEOTIDE SEQUENCE [LARGE SCALE GENOMIC DNA]</scope>
    <source>
        <strain evidence="1 2">ATCC 30569</strain>
    </source>
</reference>
<gene>
    <name evidence="1" type="ORF">C9374_013927</name>
</gene>
<comment type="caution">
    <text evidence="1">The sequence shown here is derived from an EMBL/GenBank/DDBJ whole genome shotgun (WGS) entry which is preliminary data.</text>
</comment>